<gene>
    <name evidence="1" type="ORF">WR25_24619</name>
</gene>
<dbReference type="Proteomes" id="UP000218231">
    <property type="component" value="Unassembled WGS sequence"/>
</dbReference>
<dbReference type="AlphaFoldDB" id="A0A2A2J8F1"/>
<sequence length="115" mass="13340">METWITLNDDGILRGTTKLRARHWIKGFTGGVIVILLDEHQQELWRSPDWHKYGVNLHSSRTEDWTDQVPVEILPKVKNFSIVQKHTPTRRVEVWIKENWSTVLGAIQQITGSGN</sequence>
<dbReference type="EMBL" id="LIAE01010602">
    <property type="protein sequence ID" value="PAV58060.1"/>
    <property type="molecule type" value="Genomic_DNA"/>
</dbReference>
<comment type="caution">
    <text evidence="1">The sequence shown here is derived from an EMBL/GenBank/DDBJ whole genome shotgun (WGS) entry which is preliminary data.</text>
</comment>
<name>A0A2A2J8F1_9BILA</name>
<evidence type="ECO:0000313" key="1">
    <source>
        <dbReference type="EMBL" id="PAV58060.1"/>
    </source>
</evidence>
<accession>A0A2A2J8F1</accession>
<organism evidence="1 2">
    <name type="scientific">Diploscapter pachys</name>
    <dbReference type="NCBI Taxonomy" id="2018661"/>
    <lineage>
        <taxon>Eukaryota</taxon>
        <taxon>Metazoa</taxon>
        <taxon>Ecdysozoa</taxon>
        <taxon>Nematoda</taxon>
        <taxon>Chromadorea</taxon>
        <taxon>Rhabditida</taxon>
        <taxon>Rhabditina</taxon>
        <taxon>Rhabditomorpha</taxon>
        <taxon>Rhabditoidea</taxon>
        <taxon>Rhabditidae</taxon>
        <taxon>Diploscapter</taxon>
    </lineage>
</organism>
<reference evidence="1 2" key="1">
    <citation type="journal article" date="2017" name="Curr. Biol.">
        <title>Genome architecture and evolution of a unichromosomal asexual nematode.</title>
        <authorList>
            <person name="Fradin H."/>
            <person name="Zegar C."/>
            <person name="Gutwein M."/>
            <person name="Lucas J."/>
            <person name="Kovtun M."/>
            <person name="Corcoran D."/>
            <person name="Baugh L.R."/>
            <person name="Kiontke K."/>
            <person name="Gunsalus K."/>
            <person name="Fitch D.H."/>
            <person name="Piano F."/>
        </authorList>
    </citation>
    <scope>NUCLEOTIDE SEQUENCE [LARGE SCALE GENOMIC DNA]</scope>
    <source>
        <strain evidence="1">PF1309</strain>
    </source>
</reference>
<keyword evidence="2" id="KW-1185">Reference proteome</keyword>
<protein>
    <submittedName>
        <fullName evidence="1">Uncharacterized protein</fullName>
    </submittedName>
</protein>
<evidence type="ECO:0000313" key="2">
    <source>
        <dbReference type="Proteomes" id="UP000218231"/>
    </source>
</evidence>
<proteinExistence type="predicted"/>